<dbReference type="KEGG" id="hjo:AY555_06490"/>
<organism evidence="2 3">
    <name type="scientific">Haematospirillum jordaniae</name>
    <dbReference type="NCBI Taxonomy" id="1549855"/>
    <lineage>
        <taxon>Bacteria</taxon>
        <taxon>Pseudomonadati</taxon>
        <taxon>Pseudomonadota</taxon>
        <taxon>Alphaproteobacteria</taxon>
        <taxon>Rhodospirillales</taxon>
        <taxon>Novispirillaceae</taxon>
        <taxon>Haematospirillum</taxon>
    </lineage>
</organism>
<evidence type="ECO:0000313" key="2">
    <source>
        <dbReference type="EMBL" id="AMW34884.1"/>
    </source>
</evidence>
<dbReference type="STRING" id="1549855.AY555_06490"/>
<dbReference type="Proteomes" id="UP000076066">
    <property type="component" value="Chromosome"/>
</dbReference>
<evidence type="ECO:0000256" key="1">
    <source>
        <dbReference type="SAM" id="MobiDB-lite"/>
    </source>
</evidence>
<accession>A0A143DDS6</accession>
<feature type="region of interest" description="Disordered" evidence="1">
    <location>
        <begin position="139"/>
        <end position="169"/>
    </location>
</feature>
<proteinExistence type="predicted"/>
<protein>
    <submittedName>
        <fullName evidence="2">Uncharacterized protein</fullName>
    </submittedName>
</protein>
<feature type="compositionally biased region" description="Basic and acidic residues" evidence="1">
    <location>
        <begin position="157"/>
        <end position="169"/>
    </location>
</feature>
<dbReference type="AlphaFoldDB" id="A0A143DDS6"/>
<dbReference type="RefSeq" id="WP_066134953.1">
    <property type="nucleotide sequence ID" value="NZ_CP014525.1"/>
</dbReference>
<name>A0A143DDS6_9PROT</name>
<reference evidence="2 3" key="1">
    <citation type="submission" date="2016-02" db="EMBL/GenBank/DDBJ databases">
        <title>Complete Genome of H5569, the type strain of the newly described species Haematospirillium jordaniae.</title>
        <authorList>
            <person name="Nicholson A.C."/>
            <person name="Humrighouse B.W."/>
            <person name="Loparov V."/>
            <person name="McQuiston J.R."/>
        </authorList>
    </citation>
    <scope>NUCLEOTIDE SEQUENCE [LARGE SCALE GENOMIC DNA]</scope>
    <source>
        <strain evidence="2 3">H5569</strain>
    </source>
</reference>
<dbReference type="EMBL" id="CP014525">
    <property type="protein sequence ID" value="AMW34884.1"/>
    <property type="molecule type" value="Genomic_DNA"/>
</dbReference>
<dbReference type="GeneID" id="63606546"/>
<evidence type="ECO:0000313" key="3">
    <source>
        <dbReference type="Proteomes" id="UP000076066"/>
    </source>
</evidence>
<keyword evidence="3" id="KW-1185">Reference proteome</keyword>
<sequence>MNCTVYRTVNGFYAGEHVLDQGDLDPRSPGSWLIPAGCVTVPPPALAEGEQARWDGAAWVVVPVPDTAAAVAPDAAAAEAALPSAALVQAEARRRLSATDWYVVRQIETGEAVPAPIARFRAAIRERCNALEAASPIPPDYYADQHWPHTPDGGLESQEKAPQDKPTKA</sequence>
<gene>
    <name evidence="2" type="ORF">AY555_06490</name>
</gene>